<name>A0A024V4F8_PLAFA</name>
<reference evidence="2 3" key="2">
    <citation type="submission" date="2013-02" db="EMBL/GenBank/DDBJ databases">
        <title>The Genome Sequence of Plasmodium falciparum Vietnam Oak-Knoll (FVO).</title>
        <authorList>
            <consortium name="The Broad Institute Genome Sequencing Platform"/>
            <consortium name="The Broad Institute Genome Sequencing Center for Infectious Disease"/>
            <person name="Neafsey D."/>
            <person name="Cheeseman I."/>
            <person name="Volkman S."/>
            <person name="Adams J."/>
            <person name="Walker B."/>
            <person name="Young S.K."/>
            <person name="Zeng Q."/>
            <person name="Gargeya S."/>
            <person name="Fitzgerald M."/>
            <person name="Haas B."/>
            <person name="Abouelleil A."/>
            <person name="Alvarado L."/>
            <person name="Arachchi H.M."/>
            <person name="Berlin A.M."/>
            <person name="Chapman S.B."/>
            <person name="Dewar J."/>
            <person name="Goldberg J."/>
            <person name="Griggs A."/>
            <person name="Gujja S."/>
            <person name="Hansen M."/>
            <person name="Howarth C."/>
            <person name="Imamovic A."/>
            <person name="Larimer J."/>
            <person name="McCowan C."/>
            <person name="Murphy C."/>
            <person name="Neiman D."/>
            <person name="Pearson M."/>
            <person name="Priest M."/>
            <person name="Roberts A."/>
            <person name="Saif S."/>
            <person name="Shea T."/>
            <person name="Sisk P."/>
            <person name="Sykes S."/>
            <person name="Wortman J."/>
            <person name="Nusbaum C."/>
            <person name="Birren B."/>
        </authorList>
    </citation>
    <scope>NUCLEOTIDE SEQUENCE [LARGE SCALE GENOMIC DNA]</scope>
    <source>
        <strain evidence="3">Vietnam Oak-Knoll (FVO)</strain>
    </source>
</reference>
<dbReference type="EMBL" id="KI925085">
    <property type="protein sequence ID" value="ETW17903.1"/>
    <property type="molecule type" value="Genomic_DNA"/>
</dbReference>
<evidence type="ECO:0000256" key="1">
    <source>
        <dbReference type="SAM" id="Phobius"/>
    </source>
</evidence>
<keyword evidence="1" id="KW-0472">Membrane</keyword>
<evidence type="ECO:0008006" key="4">
    <source>
        <dbReference type="Google" id="ProtNLM"/>
    </source>
</evidence>
<dbReference type="OrthoDB" id="376832at2759"/>
<accession>A0A024V4F8</accession>
<feature type="transmembrane region" description="Helical" evidence="1">
    <location>
        <begin position="27"/>
        <end position="46"/>
    </location>
</feature>
<organism evidence="2 3">
    <name type="scientific">Plasmodium falciparum Vietnam Oak-Knoll</name>
    <name type="common">FVO</name>
    <dbReference type="NCBI Taxonomy" id="1036723"/>
    <lineage>
        <taxon>Eukaryota</taxon>
        <taxon>Sar</taxon>
        <taxon>Alveolata</taxon>
        <taxon>Apicomplexa</taxon>
        <taxon>Aconoidasida</taxon>
        <taxon>Haemosporida</taxon>
        <taxon>Plasmodiidae</taxon>
        <taxon>Plasmodium</taxon>
        <taxon>Plasmodium (Laverania)</taxon>
    </lineage>
</organism>
<dbReference type="Pfam" id="PF09688">
    <property type="entry name" value="Wx5_PLAF3D7"/>
    <property type="match status" value="1"/>
</dbReference>
<protein>
    <recommendedName>
        <fullName evidence="4">Plasmodium RESA N-terminal domain-containing protein</fullName>
    </recommendedName>
</protein>
<evidence type="ECO:0000313" key="2">
    <source>
        <dbReference type="EMBL" id="ETW17903.1"/>
    </source>
</evidence>
<reference evidence="2 3" key="1">
    <citation type="submission" date="2013-02" db="EMBL/GenBank/DDBJ databases">
        <title>The Genome Annotation of Plasmodium falciparum Vietnam Oak-Knoll (FVO).</title>
        <authorList>
            <consortium name="The Broad Institute Genome Sequencing Platform"/>
            <consortium name="The Broad Institute Genome Sequencing Center for Infectious Disease"/>
            <person name="Neafsey D."/>
            <person name="Hoffman S."/>
            <person name="Volkman S."/>
            <person name="Rosenthal P."/>
            <person name="Walker B."/>
            <person name="Young S.K."/>
            <person name="Zeng Q."/>
            <person name="Gargeya S."/>
            <person name="Fitzgerald M."/>
            <person name="Haas B."/>
            <person name="Abouelleil A."/>
            <person name="Allen A.W."/>
            <person name="Alvarado L."/>
            <person name="Arachchi H.M."/>
            <person name="Berlin A.M."/>
            <person name="Chapman S.B."/>
            <person name="Gainer-Dewar J."/>
            <person name="Goldberg J."/>
            <person name="Griggs A."/>
            <person name="Gujja S."/>
            <person name="Hansen M."/>
            <person name="Howarth C."/>
            <person name="Imamovic A."/>
            <person name="Ireland A."/>
            <person name="Larimer J."/>
            <person name="McCowan C."/>
            <person name="Murphy C."/>
            <person name="Pearson M."/>
            <person name="Poon T.W."/>
            <person name="Priest M."/>
            <person name="Roberts A."/>
            <person name="Saif S."/>
            <person name="Shea T."/>
            <person name="Sisk P."/>
            <person name="Sykes S."/>
            <person name="Wortman J."/>
            <person name="Nusbaum C."/>
            <person name="Birren B."/>
        </authorList>
    </citation>
    <scope>NUCLEOTIDE SEQUENCE [LARGE SCALE GENOMIC DNA]</scope>
    <source>
        <strain evidence="3">Vietnam Oak-Knoll (FVO)</strain>
    </source>
</reference>
<dbReference type="Proteomes" id="UP000030690">
    <property type="component" value="Unassembled WGS sequence"/>
</dbReference>
<evidence type="ECO:0000313" key="3">
    <source>
        <dbReference type="Proteomes" id="UP000030690"/>
    </source>
</evidence>
<gene>
    <name evidence="2" type="ORF">PFFVO_03128</name>
</gene>
<proteinExistence type="predicted"/>
<sequence length="215" mass="26160">MKKQYELITPSWVLKICRKYKHTIKKIILITNLFFVFVFISNDFSLHHVKNINKYGINNKLYQHNIETRYDRILTEHVKHLWKNNFSLEVNTSQKNPSSLKDHVSSNQSTEEIKKTNELITNLSKLWKDMIKNTEEEYNHNTDHMDHKWRDDMWNKQWGKYLDAAHDNINKHLRNYNSSEDYKKDITNKWIQWASEDVEVFVKALKQEWYKNNNN</sequence>
<keyword evidence="1" id="KW-0812">Transmembrane</keyword>
<dbReference type="AlphaFoldDB" id="A0A024V4F8"/>
<dbReference type="NCBIfam" id="TIGR01609">
    <property type="entry name" value="PF_unchar_267"/>
    <property type="match status" value="1"/>
</dbReference>
<dbReference type="InterPro" id="IPR006496">
    <property type="entry name" value="CHP01606_Plasmodium_spp"/>
</dbReference>
<keyword evidence="1" id="KW-1133">Transmembrane helix</keyword>